<protein>
    <submittedName>
        <fullName evidence="2">Uncharacterized protein</fullName>
    </submittedName>
</protein>
<organism evidence="2 3">
    <name type="scientific">Vigna mungo</name>
    <name type="common">Black gram</name>
    <name type="synonym">Phaseolus mungo</name>
    <dbReference type="NCBI Taxonomy" id="3915"/>
    <lineage>
        <taxon>Eukaryota</taxon>
        <taxon>Viridiplantae</taxon>
        <taxon>Streptophyta</taxon>
        <taxon>Embryophyta</taxon>
        <taxon>Tracheophyta</taxon>
        <taxon>Spermatophyta</taxon>
        <taxon>Magnoliopsida</taxon>
        <taxon>eudicotyledons</taxon>
        <taxon>Gunneridae</taxon>
        <taxon>Pentapetalae</taxon>
        <taxon>rosids</taxon>
        <taxon>fabids</taxon>
        <taxon>Fabales</taxon>
        <taxon>Fabaceae</taxon>
        <taxon>Papilionoideae</taxon>
        <taxon>50 kb inversion clade</taxon>
        <taxon>NPAAA clade</taxon>
        <taxon>indigoferoid/millettioid clade</taxon>
        <taxon>Phaseoleae</taxon>
        <taxon>Vigna</taxon>
    </lineage>
</organism>
<evidence type="ECO:0000256" key="1">
    <source>
        <dbReference type="SAM" id="Phobius"/>
    </source>
</evidence>
<keyword evidence="1" id="KW-1133">Transmembrane helix</keyword>
<evidence type="ECO:0000313" key="3">
    <source>
        <dbReference type="Proteomes" id="UP001374535"/>
    </source>
</evidence>
<keyword evidence="3" id="KW-1185">Reference proteome</keyword>
<accession>A0AAQ3MYU8</accession>
<dbReference type="Proteomes" id="UP001374535">
    <property type="component" value="Chromosome 8"/>
</dbReference>
<sequence>MTAKLKELTPYISCLIQKHNTVSKRNLTFCLKRFFKKKIKAALINIHHKTSKDLEIINPECNNVLAVISRFSTLLGAMAVVCIYFMVNTCYLAFLLALCTTIPKFGMEC</sequence>
<dbReference type="AlphaFoldDB" id="A0AAQ3MYU8"/>
<dbReference type="EMBL" id="CP144693">
    <property type="protein sequence ID" value="WVY99947.1"/>
    <property type="molecule type" value="Genomic_DNA"/>
</dbReference>
<keyword evidence="1" id="KW-0812">Transmembrane</keyword>
<feature type="transmembrane region" description="Helical" evidence="1">
    <location>
        <begin position="74"/>
        <end position="98"/>
    </location>
</feature>
<name>A0AAQ3MYU8_VIGMU</name>
<gene>
    <name evidence="2" type="ORF">V8G54_026017</name>
</gene>
<evidence type="ECO:0000313" key="2">
    <source>
        <dbReference type="EMBL" id="WVY99947.1"/>
    </source>
</evidence>
<proteinExistence type="predicted"/>
<reference evidence="2 3" key="1">
    <citation type="journal article" date="2023" name="Life. Sci Alliance">
        <title>Evolutionary insights into 3D genome organization and epigenetic landscape of Vigna mungo.</title>
        <authorList>
            <person name="Junaid A."/>
            <person name="Singh B."/>
            <person name="Bhatia S."/>
        </authorList>
    </citation>
    <scope>NUCLEOTIDE SEQUENCE [LARGE SCALE GENOMIC DNA]</scope>
    <source>
        <strain evidence="2">Urdbean</strain>
    </source>
</reference>
<keyword evidence="1" id="KW-0472">Membrane</keyword>